<evidence type="ECO:0000256" key="1">
    <source>
        <dbReference type="ARBA" id="ARBA00002368"/>
    </source>
</evidence>
<comment type="function">
    <text evidence="1 7">Catalyzes the reversible cyclization of carbamoyl aspartate to dihydroorotate.</text>
</comment>
<feature type="binding site" evidence="7">
    <location>
        <position position="304"/>
    </location>
    <ligand>
        <name>Zn(2+)</name>
        <dbReference type="ChEBI" id="CHEBI:29105"/>
        <label>1</label>
    </ligand>
</feature>
<dbReference type="Proteomes" id="UP000003100">
    <property type="component" value="Unassembled WGS sequence"/>
</dbReference>
<feature type="binding site" evidence="7">
    <location>
        <position position="151"/>
    </location>
    <ligand>
        <name>Zn(2+)</name>
        <dbReference type="ChEBI" id="CHEBI:29105"/>
        <label>2</label>
    </ligand>
</feature>
<evidence type="ECO:0000256" key="3">
    <source>
        <dbReference type="ARBA" id="ARBA00022723"/>
    </source>
</evidence>
<sequence length="427" mass="46287">MILIQNGRILDPATGTDMVGDLLIEDGKISKVGKEIEEQSARVVDAKGCYVMPGLIDLHVHLRDPGQEYKEDIRSGSSAAARGGFTTIVAMPNTKPVIDRADRVDYVRNKSEQIAPIHVLQAGAITKGQEGEELADIEGMIAAGAPALSEDGKSVMNAQLYKQAMLIAAKHDIPVLAHCEDKSLTNGGCMNEDERSEELGLPGICNASEDVIAARDIILANDTGVKLHLCHCSTKATVVMMKKAKEEGFRVTAEVCPHHFTLSSEDIPGDDPNYKMAPPLRRREDVEALRQGLKEDIMDVISTDHAPHSQADKTGSMRTAAFGIVGLETSVALTITELVKTGILTPMQMAEKMSYNPAKVLGIDRGTLREGAAADVVVIDPDAQYTINKNKFASKGRNTPFHGRKVYGEVQMTICDGEIVYEKRQNI</sequence>
<keyword evidence="5 7" id="KW-0862">Zinc</keyword>
<organism evidence="10 11">
    <name type="scientific">Blautia hydrogenotrophica (strain DSM 10507 / JCM 14656 / S5a33)</name>
    <name type="common">Ruminococcus hydrogenotrophicus</name>
    <dbReference type="NCBI Taxonomy" id="476272"/>
    <lineage>
        <taxon>Bacteria</taxon>
        <taxon>Bacillati</taxon>
        <taxon>Bacillota</taxon>
        <taxon>Clostridia</taxon>
        <taxon>Lachnospirales</taxon>
        <taxon>Lachnospiraceae</taxon>
        <taxon>Blautia</taxon>
    </lineage>
</organism>
<dbReference type="PANTHER" id="PTHR43668:SF2">
    <property type="entry name" value="ALLANTOINASE"/>
    <property type="match status" value="1"/>
</dbReference>
<comment type="caution">
    <text evidence="7">Lacks conserved residue(s) required for the propagation of feature annotation.</text>
</comment>
<gene>
    <name evidence="7" type="primary">pyrC</name>
    <name evidence="10" type="ORF">RUMHYD_02449</name>
</gene>
<dbReference type="HAMAP" id="MF_00220_B">
    <property type="entry name" value="PyrC_classI_B"/>
    <property type="match status" value="1"/>
</dbReference>
<feature type="binding site" evidence="7">
    <location>
        <position position="178"/>
    </location>
    <ligand>
        <name>Zn(2+)</name>
        <dbReference type="ChEBI" id="CHEBI:29105"/>
        <label>2</label>
    </ligand>
</feature>
<dbReference type="PATRIC" id="fig|476272.21.peg.1880"/>
<feature type="binding site" evidence="7">
    <location>
        <position position="231"/>
    </location>
    <ligand>
        <name>Zn(2+)</name>
        <dbReference type="ChEBI" id="CHEBI:29105"/>
        <label>2</label>
    </ligand>
</feature>
<dbReference type="EC" id="3.5.2.3" evidence="7"/>
<dbReference type="HOGENOM" id="CLU_015572_1_0_9"/>
<dbReference type="Pfam" id="PF07969">
    <property type="entry name" value="Amidohydro_3"/>
    <property type="match status" value="1"/>
</dbReference>
<dbReference type="GO" id="GO:0006145">
    <property type="term" value="P:purine nucleobase catabolic process"/>
    <property type="evidence" value="ECO:0007669"/>
    <property type="project" value="TreeGrafter"/>
</dbReference>
<dbReference type="CDD" id="cd01317">
    <property type="entry name" value="DHOase_IIa"/>
    <property type="match status" value="1"/>
</dbReference>
<keyword evidence="4 7" id="KW-0378">Hydrolase</keyword>
<feature type="domain" description="Amidohydrolase 3" evidence="8">
    <location>
        <begin position="300"/>
        <end position="421"/>
    </location>
</feature>
<dbReference type="UniPathway" id="UPA00070">
    <property type="reaction ID" value="UER00117"/>
</dbReference>
<accession>C0CNK6</accession>
<dbReference type="GO" id="GO:0005737">
    <property type="term" value="C:cytoplasm"/>
    <property type="evidence" value="ECO:0007669"/>
    <property type="project" value="TreeGrafter"/>
</dbReference>
<dbReference type="NCBIfam" id="TIGR00857">
    <property type="entry name" value="pyrC_multi"/>
    <property type="match status" value="1"/>
</dbReference>
<dbReference type="Gene3D" id="2.30.40.10">
    <property type="entry name" value="Urease, subunit C, domain 1"/>
    <property type="match status" value="1"/>
</dbReference>
<dbReference type="InterPro" id="IPR050138">
    <property type="entry name" value="DHOase/Allantoinase_Hydrolase"/>
</dbReference>
<dbReference type="PANTHER" id="PTHR43668">
    <property type="entry name" value="ALLANTOINASE"/>
    <property type="match status" value="1"/>
</dbReference>
<reference evidence="10 11" key="1">
    <citation type="submission" date="2009-01" db="EMBL/GenBank/DDBJ databases">
        <authorList>
            <person name="Fulton L."/>
            <person name="Clifton S."/>
            <person name="Fulton B."/>
            <person name="Xu J."/>
            <person name="Minx P."/>
            <person name="Pepin K.H."/>
            <person name="Johnson M."/>
            <person name="Bhonagiri V."/>
            <person name="Nash W.E."/>
            <person name="Mardis E.R."/>
            <person name="Wilson R.K."/>
        </authorList>
    </citation>
    <scope>NUCLEOTIDE SEQUENCE [LARGE SCALE GENOMIC DNA]</scope>
    <source>
        <strain evidence="11">DSM 10507 / JCM 14656 / S5a33</strain>
    </source>
</reference>
<dbReference type="InterPro" id="IPR024403">
    <property type="entry name" value="DHOase_cat"/>
</dbReference>
<evidence type="ECO:0000313" key="10">
    <source>
        <dbReference type="EMBL" id="EEG48628.1"/>
    </source>
</evidence>
<evidence type="ECO:0000313" key="11">
    <source>
        <dbReference type="Proteomes" id="UP000003100"/>
    </source>
</evidence>
<proteinExistence type="inferred from homology"/>
<evidence type="ECO:0000256" key="6">
    <source>
        <dbReference type="ARBA" id="ARBA00022975"/>
    </source>
</evidence>
<dbReference type="SUPFAM" id="SSF51556">
    <property type="entry name" value="Metallo-dependent hydrolases"/>
    <property type="match status" value="1"/>
</dbReference>
<dbReference type="EMBL" id="ACBZ01000130">
    <property type="protein sequence ID" value="EEG48628.1"/>
    <property type="molecule type" value="Genomic_DNA"/>
</dbReference>
<dbReference type="AlphaFoldDB" id="C0CNK6"/>
<comment type="catalytic activity">
    <reaction evidence="7">
        <text>(S)-dihydroorotate + H2O = N-carbamoyl-L-aspartate + H(+)</text>
        <dbReference type="Rhea" id="RHEA:24296"/>
        <dbReference type="ChEBI" id="CHEBI:15377"/>
        <dbReference type="ChEBI" id="CHEBI:15378"/>
        <dbReference type="ChEBI" id="CHEBI:30864"/>
        <dbReference type="ChEBI" id="CHEBI:32814"/>
        <dbReference type="EC" id="3.5.2.3"/>
    </reaction>
</comment>
<dbReference type="InterPro" id="IPR032466">
    <property type="entry name" value="Metal_Hydrolase"/>
</dbReference>
<evidence type="ECO:0000256" key="2">
    <source>
        <dbReference type="ARBA" id="ARBA00010286"/>
    </source>
</evidence>
<dbReference type="Gene3D" id="3.20.20.140">
    <property type="entry name" value="Metal-dependent hydrolases"/>
    <property type="match status" value="1"/>
</dbReference>
<evidence type="ECO:0000256" key="7">
    <source>
        <dbReference type="HAMAP-Rule" id="MF_00220"/>
    </source>
</evidence>
<evidence type="ECO:0000259" key="8">
    <source>
        <dbReference type="Pfam" id="PF07969"/>
    </source>
</evidence>
<dbReference type="GO" id="GO:0008270">
    <property type="term" value="F:zinc ion binding"/>
    <property type="evidence" value="ECO:0007669"/>
    <property type="project" value="UniProtKB-UniRule"/>
</dbReference>
<comment type="pathway">
    <text evidence="7">Pyrimidine metabolism; UMP biosynthesis via de novo pathway; (S)-dihydroorotate from bicarbonate: step 3/3.</text>
</comment>
<feature type="binding site" evidence="7">
    <location>
        <position position="151"/>
    </location>
    <ligand>
        <name>Zn(2+)</name>
        <dbReference type="ChEBI" id="CHEBI:29105"/>
        <label>1</label>
    </ligand>
</feature>
<feature type="binding site" evidence="7">
    <location>
        <begin position="61"/>
        <end position="63"/>
    </location>
    <ligand>
        <name>substrate</name>
    </ligand>
</feature>
<feature type="binding site" evidence="7">
    <location>
        <begin position="322"/>
        <end position="323"/>
    </location>
    <ligand>
        <name>substrate</name>
    </ligand>
</feature>
<evidence type="ECO:0000256" key="5">
    <source>
        <dbReference type="ARBA" id="ARBA00022833"/>
    </source>
</evidence>
<keyword evidence="3 7" id="KW-0479">Metal-binding</keyword>
<dbReference type="GO" id="GO:0004151">
    <property type="term" value="F:dihydroorotase activity"/>
    <property type="evidence" value="ECO:0007669"/>
    <property type="project" value="UniProtKB-UniRule"/>
</dbReference>
<feature type="binding site" evidence="7">
    <location>
        <position position="61"/>
    </location>
    <ligand>
        <name>Zn(2+)</name>
        <dbReference type="ChEBI" id="CHEBI:29105"/>
        <label>1</label>
    </ligand>
</feature>
<dbReference type="Pfam" id="PF12890">
    <property type="entry name" value="DHOase"/>
    <property type="match status" value="1"/>
</dbReference>
<dbReference type="InterPro" id="IPR002195">
    <property type="entry name" value="Dihydroorotase_CS"/>
</dbReference>
<feature type="binding site" evidence="7">
    <location>
        <position position="93"/>
    </location>
    <ligand>
        <name>substrate</name>
    </ligand>
</feature>
<dbReference type="SUPFAM" id="SSF51338">
    <property type="entry name" value="Composite domain of metallo-dependent hydrolases"/>
    <property type="match status" value="1"/>
</dbReference>
<comment type="cofactor">
    <cofactor evidence="7">
        <name>Zn(2+)</name>
        <dbReference type="ChEBI" id="CHEBI:29105"/>
    </cofactor>
    <text evidence="7">Binds 2 Zn(2+) ions per subunit.</text>
</comment>
<feature type="binding site" evidence="7">
    <location>
        <position position="308"/>
    </location>
    <ligand>
        <name>substrate</name>
    </ligand>
</feature>
<dbReference type="eggNOG" id="COG0044">
    <property type="taxonomic scope" value="Bacteria"/>
</dbReference>
<evidence type="ECO:0000259" key="9">
    <source>
        <dbReference type="Pfam" id="PF12890"/>
    </source>
</evidence>
<dbReference type="InterPro" id="IPR004722">
    <property type="entry name" value="DHOase"/>
</dbReference>
<dbReference type="GO" id="GO:0004038">
    <property type="term" value="F:allantoinase activity"/>
    <property type="evidence" value="ECO:0007669"/>
    <property type="project" value="TreeGrafter"/>
</dbReference>
<dbReference type="RefSeq" id="WP_005949796.1">
    <property type="nucleotide sequence ID" value="NZ_CP136423.1"/>
</dbReference>
<feature type="binding site" evidence="7">
    <location>
        <position position="59"/>
    </location>
    <ligand>
        <name>Zn(2+)</name>
        <dbReference type="ChEBI" id="CHEBI:29105"/>
        <label>1</label>
    </ligand>
</feature>
<keyword evidence="6 7" id="KW-0665">Pyrimidine biosynthesis</keyword>
<comment type="similarity">
    <text evidence="2 7">Belongs to the metallo-dependent hydrolases superfamily. DHOase family. Class I DHOase subfamily.</text>
</comment>
<dbReference type="GeneID" id="86821158"/>
<feature type="active site" evidence="7">
    <location>
        <position position="304"/>
    </location>
</feature>
<dbReference type="InterPro" id="IPR011059">
    <property type="entry name" value="Metal-dep_hydrolase_composite"/>
</dbReference>
<dbReference type="GO" id="GO:0044205">
    <property type="term" value="P:'de novo' UMP biosynthetic process"/>
    <property type="evidence" value="ECO:0007669"/>
    <property type="project" value="UniProtKB-UniRule"/>
</dbReference>
<protein>
    <recommendedName>
        <fullName evidence="7">Dihydroorotase</fullName>
        <shortName evidence="7">DHOase</shortName>
        <ecNumber evidence="7">3.5.2.3</ecNumber>
    </recommendedName>
</protein>
<reference evidence="10 11" key="2">
    <citation type="submission" date="2009-02" db="EMBL/GenBank/DDBJ databases">
        <title>Draft genome sequence of Blautia hydrogenotrophica DSM 10507 (Ruminococcus hydrogenotrophicus DSM 10507).</title>
        <authorList>
            <person name="Sudarsanam P."/>
            <person name="Ley R."/>
            <person name="Guruge J."/>
            <person name="Turnbaugh P.J."/>
            <person name="Mahowald M."/>
            <person name="Liep D."/>
            <person name="Gordon J."/>
        </authorList>
    </citation>
    <scope>NUCLEOTIDE SEQUENCE [LARGE SCALE GENOMIC DNA]</scope>
    <source>
        <strain evidence="11">DSM 10507 / JCM 14656 / S5a33</strain>
    </source>
</reference>
<feature type="domain" description="Dihydroorotase catalytic" evidence="9">
    <location>
        <begin position="51"/>
        <end position="235"/>
    </location>
</feature>
<keyword evidence="11" id="KW-1185">Reference proteome</keyword>
<dbReference type="InterPro" id="IPR013108">
    <property type="entry name" value="Amidohydro_3"/>
</dbReference>
<evidence type="ECO:0000256" key="4">
    <source>
        <dbReference type="ARBA" id="ARBA00022801"/>
    </source>
</evidence>
<dbReference type="PROSITE" id="PS00482">
    <property type="entry name" value="DIHYDROOROTASE_1"/>
    <property type="match status" value="1"/>
</dbReference>
<name>C0CNK6_BLAHS</name>
<dbReference type="PROSITE" id="PS00483">
    <property type="entry name" value="DIHYDROOROTASE_2"/>
    <property type="match status" value="1"/>
</dbReference>